<evidence type="ECO:0000313" key="2">
    <source>
        <dbReference type="Proteomes" id="UP000694843"/>
    </source>
</evidence>
<evidence type="ECO:0000313" key="3">
    <source>
        <dbReference type="RefSeq" id="XP_018027595.1"/>
    </source>
</evidence>
<dbReference type="GeneID" id="108682861"/>
<keyword evidence="2" id="KW-1185">Reference proteome</keyword>
<reference evidence="3" key="1">
    <citation type="submission" date="2025-08" db="UniProtKB">
        <authorList>
            <consortium name="RefSeq"/>
        </authorList>
    </citation>
    <scope>IDENTIFICATION</scope>
    <source>
        <tissue evidence="3">Whole organism</tissue>
    </source>
</reference>
<dbReference type="Proteomes" id="UP000694843">
    <property type="component" value="Unplaced"/>
</dbReference>
<accession>A0A8B7PNM6</accession>
<dbReference type="OMA" id="WAHQQAR"/>
<dbReference type="KEGG" id="hazt:108682861"/>
<feature type="domain" description="RWD" evidence="1">
    <location>
        <begin position="6"/>
        <end position="107"/>
    </location>
</feature>
<dbReference type="InterPro" id="IPR013083">
    <property type="entry name" value="Znf_RING/FYVE/PHD"/>
</dbReference>
<dbReference type="OrthoDB" id="8062037at2759"/>
<dbReference type="PROSITE" id="PS50908">
    <property type="entry name" value="RWD"/>
    <property type="match status" value="1"/>
</dbReference>
<dbReference type="PANTHER" id="PTHR40237">
    <property type="entry name" value="LD44813P"/>
    <property type="match status" value="1"/>
</dbReference>
<dbReference type="RefSeq" id="XP_018027595.1">
    <property type="nucleotide sequence ID" value="XM_018172106.2"/>
</dbReference>
<proteinExistence type="predicted"/>
<dbReference type="AlphaFoldDB" id="A0A8B7PNM6"/>
<name>A0A8B7PNM6_HYAAZ</name>
<dbReference type="InterPro" id="IPR006575">
    <property type="entry name" value="RWD_dom"/>
</dbReference>
<sequence>MGFVEDELQEIKAMVEKHITGSKLEACIPAMVRVNIRRTKFKQLIVCLQFPKNYPAANILVELKSRHISQKLLDGLANLSEKEAKKILGKPQILHVLKFVRNFIDENPLCCCSEEISELKQKIARPSDEIKLKQKTSSILVITMEGEYSCKYNITVPEDYPDTRVSLTEVSSSYPPVVRRWLLAQAQELARQCVEPPTRCRPGAPPFVVKPSLLPVVKFLLEAVHSIPAAVCGVCCRTCLPPHPQDVPSSEDDPLSVERVYCGHFYHHACLDTYIKTPPFAGGKTCHSCSLKIYHDKWKLSPALVEARWAHKQARQRELDEAIDFFA</sequence>
<dbReference type="Gene3D" id="3.30.40.10">
    <property type="entry name" value="Zinc/RING finger domain, C3HC4 (zinc finger)"/>
    <property type="match status" value="1"/>
</dbReference>
<protein>
    <submittedName>
        <fullName evidence="3">Uncharacterized protein LOC108682861 isoform X1</fullName>
    </submittedName>
</protein>
<organism evidence="2 3">
    <name type="scientific">Hyalella azteca</name>
    <name type="common">Amphipod</name>
    <dbReference type="NCBI Taxonomy" id="294128"/>
    <lineage>
        <taxon>Eukaryota</taxon>
        <taxon>Metazoa</taxon>
        <taxon>Ecdysozoa</taxon>
        <taxon>Arthropoda</taxon>
        <taxon>Crustacea</taxon>
        <taxon>Multicrustacea</taxon>
        <taxon>Malacostraca</taxon>
        <taxon>Eumalacostraca</taxon>
        <taxon>Peracarida</taxon>
        <taxon>Amphipoda</taxon>
        <taxon>Senticaudata</taxon>
        <taxon>Talitrida</taxon>
        <taxon>Talitroidea</taxon>
        <taxon>Hyalellidae</taxon>
        <taxon>Hyalella</taxon>
    </lineage>
</organism>
<gene>
    <name evidence="3" type="primary">LOC108682861</name>
</gene>
<dbReference type="PANTHER" id="PTHR40237:SF1">
    <property type="entry name" value="LD44813P"/>
    <property type="match status" value="1"/>
</dbReference>
<dbReference type="SUPFAM" id="SSF57850">
    <property type="entry name" value="RING/U-box"/>
    <property type="match status" value="1"/>
</dbReference>
<evidence type="ECO:0000259" key="1">
    <source>
        <dbReference type="PROSITE" id="PS50908"/>
    </source>
</evidence>